<evidence type="ECO:0000256" key="6">
    <source>
        <dbReference type="ARBA" id="ARBA00022679"/>
    </source>
</evidence>
<evidence type="ECO:0000256" key="7">
    <source>
        <dbReference type="ARBA" id="ARBA00022691"/>
    </source>
</evidence>
<comment type="catalytic activity">
    <reaction evidence="10">
        <text>guanosine(10) in tRNA + 2 S-adenosyl-L-methionine = N(2)-dimethylguanosine(10) in tRNA + 2 S-adenosyl-L-homocysteine + 2 H(+)</text>
        <dbReference type="Rhea" id="RHEA:43124"/>
        <dbReference type="Rhea" id="RHEA-COMP:10355"/>
        <dbReference type="Rhea" id="RHEA-COMP:10358"/>
        <dbReference type="ChEBI" id="CHEBI:15378"/>
        <dbReference type="ChEBI" id="CHEBI:57856"/>
        <dbReference type="ChEBI" id="CHEBI:59789"/>
        <dbReference type="ChEBI" id="CHEBI:74269"/>
        <dbReference type="ChEBI" id="CHEBI:74513"/>
        <dbReference type="EC" id="2.1.1.213"/>
    </reaction>
</comment>
<dbReference type="GO" id="GO:0160102">
    <property type="term" value="F:tRNA (guanine(10)-N2)-methyltransferase activity"/>
    <property type="evidence" value="ECO:0007669"/>
    <property type="project" value="InterPro"/>
</dbReference>
<dbReference type="InterPro" id="IPR029063">
    <property type="entry name" value="SAM-dependent_MTases_sf"/>
</dbReference>
<dbReference type="InterPro" id="IPR000241">
    <property type="entry name" value="RlmKL-like_Mtase"/>
</dbReference>
<dbReference type="InterPro" id="IPR002052">
    <property type="entry name" value="DNA_methylase_N6_adenine_CS"/>
</dbReference>
<dbReference type="GO" id="GO:0000049">
    <property type="term" value="F:tRNA binding"/>
    <property type="evidence" value="ECO:0007669"/>
    <property type="project" value="UniProtKB-KW"/>
</dbReference>
<dbReference type="PROSITE" id="PS51165">
    <property type="entry name" value="THUMP"/>
    <property type="match status" value="1"/>
</dbReference>
<comment type="subcellular location">
    <subcellularLocation>
        <location evidence="1">Cytoplasm</location>
    </subcellularLocation>
</comment>
<keyword evidence="6 17" id="KW-0808">Transferase</keyword>
<comment type="similarity">
    <text evidence="12">Belongs to the methyltransferase superfamily. Trm-G10 family.</text>
</comment>
<dbReference type="PANTHER" id="PTHR14911:SF21">
    <property type="entry name" value="N2-METHYLGUANOSINE TRNA METHYLTRANSFERASE"/>
    <property type="match status" value="1"/>
</dbReference>
<dbReference type="SUPFAM" id="SSF143437">
    <property type="entry name" value="THUMP domain-like"/>
    <property type="match status" value="1"/>
</dbReference>
<sequence>MLNLKNTKAGFLLSAEHEKLPVAELNALIDIFSLEGNLNCFKNYVILESSISEEIIKKMVKRGGYTNEGHVIFSESPIINQNVDETLENFFKSSETLDFPVERDETFAVRVLKMEKESPFNSMEIERKLGGIIKKKTSAQVSLKNPSKTVKVVISNDTMYTGIVIEKRDVEYFQNNRPHLRAYFHPGCIMPKLARCLVNLSRVKEGEIVLDPFCGTGGFLIEAGFLGCRLIGSDIDEQMVNGALLNLNTYDLSKQVISIKQNDAKNVSKYLEDLKIEKIDGIVTDPPYGISTSKKGDMLEIFEKIVDVLKDNDYLVFAAPNRMELDLNLVEFYEMRVHKSLTRYIHVYRKN</sequence>
<proteinExistence type="inferred from homology"/>
<dbReference type="InterPro" id="IPR004114">
    <property type="entry name" value="THUMP_dom"/>
</dbReference>
<dbReference type="Gene3D" id="3.30.2130.30">
    <property type="match status" value="1"/>
</dbReference>
<dbReference type="Gene3D" id="3.40.50.150">
    <property type="entry name" value="Vaccinia Virus protein VP39"/>
    <property type="match status" value="1"/>
</dbReference>
<evidence type="ECO:0000313" key="17">
    <source>
        <dbReference type="EMBL" id="AVB76345.1"/>
    </source>
</evidence>
<dbReference type="SMART" id="SM00981">
    <property type="entry name" value="THUMP"/>
    <property type="match status" value="1"/>
</dbReference>
<dbReference type="FunFam" id="3.40.50.150:FF:000251">
    <property type="entry name" value="Putative RNA methylase"/>
    <property type="match status" value="1"/>
</dbReference>
<organism evidence="17 18">
    <name type="scientific">Methanococcus maripaludis</name>
    <name type="common">Methanococcus deltae</name>
    <dbReference type="NCBI Taxonomy" id="39152"/>
    <lineage>
        <taxon>Archaea</taxon>
        <taxon>Methanobacteriati</taxon>
        <taxon>Methanobacteriota</taxon>
        <taxon>Methanomada group</taxon>
        <taxon>Methanococci</taxon>
        <taxon>Methanococcales</taxon>
        <taxon>Methanococcaceae</taxon>
        <taxon>Methanococcus</taxon>
    </lineage>
</organism>
<dbReference type="Pfam" id="PF02926">
    <property type="entry name" value="THUMP"/>
    <property type="match status" value="1"/>
</dbReference>
<evidence type="ECO:0000256" key="2">
    <source>
        <dbReference type="ARBA" id="ARBA00011245"/>
    </source>
</evidence>
<reference evidence="18" key="1">
    <citation type="journal article" date="2018" name="Genome Announc.">
        <title>Complete Genome Sequence of the Methanococcus maripaludis Type Strain JJ (DSM 2067), a Model for Selenoprotein Synthesis in Archaea.</title>
        <authorList>
            <person name="Poehlein A."/>
            <person name="Heym D."/>
            <person name="Quitzke V."/>
            <person name="Fersch J."/>
            <person name="Daniel R."/>
            <person name="Rother M."/>
        </authorList>
    </citation>
    <scope>NUCLEOTIDE SEQUENCE [LARGE SCALE GENOMIC DNA]</scope>
    <source>
        <strain evidence="18">DSM 2067</strain>
    </source>
</reference>
<keyword evidence="7" id="KW-0949">S-adenosyl-L-methionine</keyword>
<keyword evidence="3" id="KW-0963">Cytoplasm</keyword>
<gene>
    <name evidence="17" type="ORF">MMJJ_09360</name>
</gene>
<evidence type="ECO:0000256" key="11">
    <source>
        <dbReference type="ARBA" id="ARBA00054380"/>
    </source>
</evidence>
<dbReference type="CDD" id="cd02440">
    <property type="entry name" value="AdoMet_MTases"/>
    <property type="match status" value="1"/>
</dbReference>
<evidence type="ECO:0000256" key="5">
    <source>
        <dbReference type="ARBA" id="ARBA00022603"/>
    </source>
</evidence>
<dbReference type="Proteomes" id="UP000239462">
    <property type="component" value="Chromosome"/>
</dbReference>
<evidence type="ECO:0000256" key="1">
    <source>
        <dbReference type="ARBA" id="ARBA00004496"/>
    </source>
</evidence>
<protein>
    <recommendedName>
        <fullName evidence="13">tRNA (guanine(10)-N(2))-dimethyltransferase</fullName>
        <ecNumber evidence="13">2.1.1.213</ecNumber>
    </recommendedName>
    <alternativeName>
        <fullName evidence="14">tRNA:G10 dimethyltransferase</fullName>
    </alternativeName>
</protein>
<dbReference type="GO" id="GO:0160101">
    <property type="term" value="F:tRNA (guanine(10)-N2)-dimethyltransferase activity"/>
    <property type="evidence" value="ECO:0007669"/>
    <property type="project" value="UniProtKB-EC"/>
</dbReference>
<dbReference type="PIRSF" id="PIRSF017259">
    <property type="entry name" value="tRNA_mtfrase_TRM11"/>
    <property type="match status" value="1"/>
</dbReference>
<keyword evidence="8" id="KW-0819">tRNA processing</keyword>
<evidence type="ECO:0000256" key="15">
    <source>
        <dbReference type="PROSITE-ProRule" id="PRU00529"/>
    </source>
</evidence>
<evidence type="ECO:0000313" key="18">
    <source>
        <dbReference type="Proteomes" id="UP000239462"/>
    </source>
</evidence>
<dbReference type="GO" id="GO:0005737">
    <property type="term" value="C:cytoplasm"/>
    <property type="evidence" value="ECO:0007669"/>
    <property type="project" value="UniProtKB-SubCell"/>
</dbReference>
<dbReference type="KEGG" id="mmad:MMJJ_09360"/>
<evidence type="ECO:0000256" key="14">
    <source>
        <dbReference type="ARBA" id="ARBA00082665"/>
    </source>
</evidence>
<dbReference type="SUPFAM" id="SSF53335">
    <property type="entry name" value="S-adenosyl-L-methionine-dependent methyltransferases"/>
    <property type="match status" value="1"/>
</dbReference>
<evidence type="ECO:0000256" key="8">
    <source>
        <dbReference type="ARBA" id="ARBA00022694"/>
    </source>
</evidence>
<dbReference type="InterPro" id="IPR053943">
    <property type="entry name" value="RlmKL-like_Mtase_CS"/>
</dbReference>
<evidence type="ECO:0000256" key="13">
    <source>
        <dbReference type="ARBA" id="ARBA00066936"/>
    </source>
</evidence>
<keyword evidence="4" id="KW-0820">tRNA-binding</keyword>
<name>A0A2L1CAG3_METMI</name>
<keyword evidence="5 17" id="KW-0489">Methyltransferase</keyword>
<dbReference type="EC" id="2.1.1.213" evidence="13"/>
<feature type="domain" description="THUMP" evidence="16">
    <location>
        <begin position="53"/>
        <end position="165"/>
    </location>
</feature>
<dbReference type="NCBIfam" id="TIGR01177">
    <property type="entry name" value="TIGR01177 family methyltransferase"/>
    <property type="match status" value="1"/>
</dbReference>
<dbReference type="PROSITE" id="PS01261">
    <property type="entry name" value="UPF0020"/>
    <property type="match status" value="1"/>
</dbReference>
<dbReference type="PROSITE" id="PS00092">
    <property type="entry name" value="N6_MTASE"/>
    <property type="match status" value="1"/>
</dbReference>
<dbReference type="PANTHER" id="PTHR14911">
    <property type="entry name" value="THUMP DOMAIN-CONTAINING"/>
    <property type="match status" value="1"/>
</dbReference>
<accession>A0A2L1CAG3</accession>
<evidence type="ECO:0000256" key="9">
    <source>
        <dbReference type="ARBA" id="ARBA00022884"/>
    </source>
</evidence>
<dbReference type="PRINTS" id="PR00507">
    <property type="entry name" value="N12N6MTFRASE"/>
</dbReference>
<dbReference type="AlphaFoldDB" id="A0A2L1CAG3"/>
<dbReference type="InterPro" id="IPR005885">
    <property type="entry name" value="TrmG10"/>
</dbReference>
<keyword evidence="9 15" id="KW-0694">RNA-binding</keyword>
<evidence type="ECO:0000259" key="16">
    <source>
        <dbReference type="PROSITE" id="PS51165"/>
    </source>
</evidence>
<dbReference type="EMBL" id="CP026606">
    <property type="protein sequence ID" value="AVB76345.1"/>
    <property type="molecule type" value="Genomic_DNA"/>
</dbReference>
<dbReference type="Pfam" id="PF01170">
    <property type="entry name" value="UPF0020"/>
    <property type="match status" value="1"/>
</dbReference>
<comment type="subunit">
    <text evidence="2">Monomer.</text>
</comment>
<evidence type="ECO:0000256" key="12">
    <source>
        <dbReference type="ARBA" id="ARBA00061338"/>
    </source>
</evidence>
<comment type="function">
    <text evidence="11">Catalyzes the adenosylmethionine-dependent methylation of the exocyclic amino group (N(2)) of guanosine at position 10 of various tRNAs. Acts via a two-step process that leads to the formation of either N(2)-monomethyl (m(2)G) or N(2)-dimethylguanosine (m(2)(2)G).</text>
</comment>
<evidence type="ECO:0000256" key="3">
    <source>
        <dbReference type="ARBA" id="ARBA00022490"/>
    </source>
</evidence>
<evidence type="ECO:0000256" key="10">
    <source>
        <dbReference type="ARBA" id="ARBA00051883"/>
    </source>
</evidence>
<evidence type="ECO:0000256" key="4">
    <source>
        <dbReference type="ARBA" id="ARBA00022555"/>
    </source>
</evidence>
<dbReference type="CDD" id="cd11715">
    <property type="entry name" value="THUMP_AdoMetMT"/>
    <property type="match status" value="1"/>
</dbReference>
<dbReference type="GO" id="GO:0030488">
    <property type="term" value="P:tRNA methylation"/>
    <property type="evidence" value="ECO:0007669"/>
    <property type="project" value="InterPro"/>
</dbReference>